<dbReference type="Proteomes" id="UP001213799">
    <property type="component" value="Unassembled WGS sequence"/>
</dbReference>
<gene>
    <name evidence="1" type="ORF">N7537_008416</name>
</gene>
<comment type="caution">
    <text evidence="1">The sequence shown here is derived from an EMBL/GenBank/DDBJ whole genome shotgun (WGS) entry which is preliminary data.</text>
</comment>
<accession>A0AAD6E0G5</accession>
<proteinExistence type="predicted"/>
<dbReference type="EMBL" id="JAQJAE010000004">
    <property type="protein sequence ID" value="KAJ5598332.1"/>
    <property type="molecule type" value="Genomic_DNA"/>
</dbReference>
<reference evidence="1" key="1">
    <citation type="journal article" date="2023" name="IMA Fungus">
        <title>Comparative genomic study of the Penicillium genus elucidates a diverse pangenome and 15 lateral gene transfer events.</title>
        <authorList>
            <person name="Petersen C."/>
            <person name="Sorensen T."/>
            <person name="Nielsen M.R."/>
            <person name="Sondergaard T.E."/>
            <person name="Sorensen J.L."/>
            <person name="Fitzpatrick D.A."/>
            <person name="Frisvad J.C."/>
            <person name="Nielsen K.L."/>
        </authorList>
    </citation>
    <scope>NUCLEOTIDE SEQUENCE</scope>
    <source>
        <strain evidence="1">IBT 12815</strain>
    </source>
</reference>
<organism evidence="1 2">
    <name type="scientific">Penicillium hordei</name>
    <dbReference type="NCBI Taxonomy" id="40994"/>
    <lineage>
        <taxon>Eukaryota</taxon>
        <taxon>Fungi</taxon>
        <taxon>Dikarya</taxon>
        <taxon>Ascomycota</taxon>
        <taxon>Pezizomycotina</taxon>
        <taxon>Eurotiomycetes</taxon>
        <taxon>Eurotiomycetidae</taxon>
        <taxon>Eurotiales</taxon>
        <taxon>Aspergillaceae</taxon>
        <taxon>Penicillium</taxon>
    </lineage>
</organism>
<name>A0AAD6E0G5_9EURO</name>
<sequence>MTLWNSLPGITPREAVADTFYRCVGGLDNNDRSLFDSAFTEGRKASTWITSTVRVTVSNVNLSNILAFTTDREHVFRQRTTLPFVNTLEQLDIRGNLATRAPDCIHESTPALHGVKHRKTNETRPSLITPIQESRIYFKDDYKKIWVNEGNVVTVYMSTTAAFPGEVKGNDESIDWTFYGEYIFVFELNETGDKIKYSLEFLDRKNAENVEDQSTRDQFMIIG</sequence>
<dbReference type="AlphaFoldDB" id="A0AAD6E0G5"/>
<keyword evidence="2" id="KW-1185">Reference proteome</keyword>
<evidence type="ECO:0000313" key="2">
    <source>
        <dbReference type="Proteomes" id="UP001213799"/>
    </source>
</evidence>
<evidence type="ECO:0000313" key="1">
    <source>
        <dbReference type="EMBL" id="KAJ5598332.1"/>
    </source>
</evidence>
<dbReference type="RefSeq" id="XP_056751547.1">
    <property type="nucleotide sequence ID" value="XM_056899471.1"/>
</dbReference>
<dbReference type="GeneID" id="81589713"/>
<reference evidence="1" key="2">
    <citation type="submission" date="2023-01" db="EMBL/GenBank/DDBJ databases">
        <authorList>
            <person name="Petersen C."/>
        </authorList>
    </citation>
    <scope>NUCLEOTIDE SEQUENCE</scope>
    <source>
        <strain evidence="1">IBT 12815</strain>
    </source>
</reference>
<protein>
    <submittedName>
        <fullName evidence="1">Uncharacterized protein</fullName>
    </submittedName>
</protein>